<evidence type="ECO:0000313" key="2">
    <source>
        <dbReference type="Proteomes" id="UP000321926"/>
    </source>
</evidence>
<dbReference type="GO" id="GO:0004534">
    <property type="term" value="F:5'-3' RNA exonuclease activity"/>
    <property type="evidence" value="ECO:0007669"/>
    <property type="project" value="TreeGrafter"/>
</dbReference>
<gene>
    <name evidence="1" type="ORF">FVR03_23870</name>
</gene>
<dbReference type="AlphaFoldDB" id="A0A5C8IIU2"/>
<dbReference type="Gene3D" id="3.20.20.140">
    <property type="entry name" value="Metal-dependent hydrolases"/>
    <property type="match status" value="1"/>
</dbReference>
<evidence type="ECO:0000313" key="1">
    <source>
        <dbReference type="EMBL" id="TXK20954.1"/>
    </source>
</evidence>
<sequence>MATSNPFSIAGSKWWKCDFHNHTPASTDYGKGPNQATLLNRTPREWLLDYMNAEIDCIGVTDHNSGEWIDLLKQELKLMETDQPEGYRSLFIFPGVEISVNGGIHVVALLDPSKGTKEIHGLLGKVDLPLEYVGKSDHTSKKSIDEVIESIIDAGGIAIPAHVDRPTGLFDVLGGNVTVQNLLLRENLLAIELINVNSDLPETYKQHRKRLNLAEIVGSDSHLPAQVGAAYTWVKMEEPSIEALKLAFHDGVDGIIRHENPLTKPNHITERYYIGVTQTSMVSYNLIKKPWNLPSILPIC</sequence>
<dbReference type="Pfam" id="PF13263">
    <property type="entry name" value="PHP_C"/>
    <property type="match status" value="1"/>
</dbReference>
<dbReference type="PANTHER" id="PTHR42924:SF3">
    <property type="entry name" value="POLYMERASE_HISTIDINOL PHOSPHATASE N-TERMINAL DOMAIN-CONTAINING PROTEIN"/>
    <property type="match status" value="1"/>
</dbReference>
<organism evidence="1 2">
    <name type="scientific">Pontibacter qinzhouensis</name>
    <dbReference type="NCBI Taxonomy" id="2603253"/>
    <lineage>
        <taxon>Bacteria</taxon>
        <taxon>Pseudomonadati</taxon>
        <taxon>Bacteroidota</taxon>
        <taxon>Cytophagia</taxon>
        <taxon>Cytophagales</taxon>
        <taxon>Hymenobacteraceae</taxon>
        <taxon>Pontibacter</taxon>
    </lineage>
</organism>
<name>A0A5C8IIU2_9BACT</name>
<dbReference type="SUPFAM" id="SSF89550">
    <property type="entry name" value="PHP domain-like"/>
    <property type="match status" value="1"/>
</dbReference>
<evidence type="ECO:0008006" key="3">
    <source>
        <dbReference type="Google" id="ProtNLM"/>
    </source>
</evidence>
<reference evidence="1 2" key="1">
    <citation type="submission" date="2019-08" db="EMBL/GenBank/DDBJ databases">
        <authorList>
            <person name="Shi S."/>
        </authorList>
    </citation>
    <scope>NUCLEOTIDE SEQUENCE [LARGE SCALE GENOMIC DNA]</scope>
    <source>
        <strain evidence="1 2">GY10130</strain>
    </source>
</reference>
<dbReference type="InterPro" id="IPR052018">
    <property type="entry name" value="PHP_domain"/>
</dbReference>
<comment type="caution">
    <text evidence="1">The sequence shown here is derived from an EMBL/GenBank/DDBJ whole genome shotgun (WGS) entry which is preliminary data.</text>
</comment>
<dbReference type="GO" id="GO:0035312">
    <property type="term" value="F:5'-3' DNA exonuclease activity"/>
    <property type="evidence" value="ECO:0007669"/>
    <property type="project" value="TreeGrafter"/>
</dbReference>
<dbReference type="EMBL" id="VRTY01000191">
    <property type="protein sequence ID" value="TXK20954.1"/>
    <property type="molecule type" value="Genomic_DNA"/>
</dbReference>
<dbReference type="Proteomes" id="UP000321926">
    <property type="component" value="Unassembled WGS sequence"/>
</dbReference>
<dbReference type="RefSeq" id="WP_147924282.1">
    <property type="nucleotide sequence ID" value="NZ_VRTY01000191.1"/>
</dbReference>
<proteinExistence type="predicted"/>
<accession>A0A5C8IIU2</accession>
<dbReference type="OrthoDB" id="9791620at2"/>
<dbReference type="PANTHER" id="PTHR42924">
    <property type="entry name" value="EXONUCLEASE"/>
    <property type="match status" value="1"/>
</dbReference>
<dbReference type="InterPro" id="IPR016195">
    <property type="entry name" value="Pol/histidinol_Pase-like"/>
</dbReference>
<keyword evidence="2" id="KW-1185">Reference proteome</keyword>
<protein>
    <recommendedName>
        <fullName evidence="3">PHP domain-containing protein</fullName>
    </recommendedName>
</protein>